<keyword evidence="2" id="KW-1185">Reference proteome</keyword>
<comment type="caution">
    <text evidence="1">The sequence shown here is derived from an EMBL/GenBank/DDBJ whole genome shotgun (WGS) entry which is preliminary data.</text>
</comment>
<evidence type="ECO:0008006" key="3">
    <source>
        <dbReference type="Google" id="ProtNLM"/>
    </source>
</evidence>
<evidence type="ECO:0000313" key="2">
    <source>
        <dbReference type="Proteomes" id="UP000622797"/>
    </source>
</evidence>
<dbReference type="Proteomes" id="UP000622797">
    <property type="component" value="Unassembled WGS sequence"/>
</dbReference>
<dbReference type="AlphaFoldDB" id="A0A8H4U1X6"/>
<sequence>MSLAYQDRSFMPSEVASLETLPPEILLPIITNLTGLDTLWNLLRASPRIWRVFDDHAYPIVEAILSGPDAILPLGIAELVRALILVRSKVLPFKDLKEFEVRFLRMRMYHPISNMSPKQAIKHSMTISPELLSTTATSVTVLRSVVATAYQISALSQACLASYLDRLRDPSFRPLHCYDPELRYSGNYGPDKIRIRAWDRVFVGTPVEVIDVEQPSWVEEMRAVRALWIIQLVGEMKRQKDNLGWSTKDVEEFSRKSPADLDARREEVRSLIHYLATLAEARQDAYYRLPQPPPSARWITAQPNKGELYLKLSHPPRPDHRRILHQQPDHGRWGRTAESLSMEACGMPVFQDLTRGGGPSRNSPIIGVKYDLFRPFGLAFWDRWRMHHLGLVRGMFDYNAILPAFYLFAWESILSPDEVEKIKNELRENDKS</sequence>
<evidence type="ECO:0000313" key="1">
    <source>
        <dbReference type="EMBL" id="KAF4968003.1"/>
    </source>
</evidence>
<dbReference type="OrthoDB" id="4358152at2759"/>
<name>A0A8H4U1X6_9HYPO</name>
<proteinExistence type="predicted"/>
<dbReference type="EMBL" id="JABEXW010000212">
    <property type="protein sequence ID" value="KAF4968003.1"/>
    <property type="molecule type" value="Genomic_DNA"/>
</dbReference>
<reference evidence="1" key="2">
    <citation type="submission" date="2020-05" db="EMBL/GenBank/DDBJ databases">
        <authorList>
            <person name="Kim H.-S."/>
            <person name="Proctor R.H."/>
            <person name="Brown D.W."/>
        </authorList>
    </citation>
    <scope>NUCLEOTIDE SEQUENCE</scope>
    <source>
        <strain evidence="1">NRRL 20472</strain>
    </source>
</reference>
<reference evidence="1" key="1">
    <citation type="journal article" date="2020" name="BMC Genomics">
        <title>Correction to: Identification and distribution of gene clusters required for synthesis of sphingolipid metabolism inhibitors in diverse species of the filamentous fungus Fusarium.</title>
        <authorList>
            <person name="Kim H.S."/>
            <person name="Lohmar J.M."/>
            <person name="Busman M."/>
            <person name="Brown D.W."/>
            <person name="Naumann T.A."/>
            <person name="Divon H.H."/>
            <person name="Lysoe E."/>
            <person name="Uhlig S."/>
            <person name="Proctor R.H."/>
        </authorList>
    </citation>
    <scope>NUCLEOTIDE SEQUENCE</scope>
    <source>
        <strain evidence="1">NRRL 20472</strain>
    </source>
</reference>
<accession>A0A8H4U1X6</accession>
<organism evidence="1 2">
    <name type="scientific">Fusarium sarcochroum</name>
    <dbReference type="NCBI Taxonomy" id="1208366"/>
    <lineage>
        <taxon>Eukaryota</taxon>
        <taxon>Fungi</taxon>
        <taxon>Dikarya</taxon>
        <taxon>Ascomycota</taxon>
        <taxon>Pezizomycotina</taxon>
        <taxon>Sordariomycetes</taxon>
        <taxon>Hypocreomycetidae</taxon>
        <taxon>Hypocreales</taxon>
        <taxon>Nectriaceae</taxon>
        <taxon>Fusarium</taxon>
        <taxon>Fusarium lateritium species complex</taxon>
    </lineage>
</organism>
<gene>
    <name evidence="1" type="ORF">FSARC_4564</name>
</gene>
<protein>
    <recommendedName>
        <fullName evidence="3">F-box domain-containing protein</fullName>
    </recommendedName>
</protein>